<gene>
    <name evidence="4" type="ORF">GGP45_003081</name>
</gene>
<protein>
    <recommendedName>
        <fullName evidence="3">Sulfotransferase domain-containing protein</fullName>
    </recommendedName>
</protein>
<dbReference type="InterPro" id="IPR027417">
    <property type="entry name" value="P-loop_NTPase"/>
</dbReference>
<organism evidence="4 5">
    <name type="scientific">Salinibacter ruber</name>
    <dbReference type="NCBI Taxonomy" id="146919"/>
    <lineage>
        <taxon>Bacteria</taxon>
        <taxon>Pseudomonadati</taxon>
        <taxon>Rhodothermota</taxon>
        <taxon>Rhodothermia</taxon>
        <taxon>Rhodothermales</taxon>
        <taxon>Salinibacteraceae</taxon>
        <taxon>Salinibacter</taxon>
    </lineage>
</organism>
<feature type="domain" description="Sulfotransferase" evidence="3">
    <location>
        <begin position="8"/>
        <end position="185"/>
    </location>
</feature>
<dbReference type="SUPFAM" id="SSF52540">
    <property type="entry name" value="P-loop containing nucleoside triphosphate hydrolases"/>
    <property type="match status" value="1"/>
</dbReference>
<dbReference type="RefSeq" id="WP_259040424.1">
    <property type="nucleotide sequence ID" value="NZ_JANUBL010000009.1"/>
</dbReference>
<sequence>MLPTFLGLGAPKAATTWLAKCLSDHPDVFVADVKETKFFSWGHTVRDLDDYRKHFSDVNGETAVGEVTTSYLYWEGTVGRVHDVLPEVRLFVSLRNPIDQVYSHYWHLHRQNFHQEENPRPGSFEAALDMYPEKLLRPARYAEHLERWFQVFNRDQVHVLFYDDIQTEPGQVLEALYTFLGVDPSFRPARLRTNDKSVRRGTSPRNSIFERMYTGLYDGLTQYVYHPIKQWAGPAHAETLKNTLRVREVLESLFREEGYPDMASDTRERLRAHFADDIARLEGLTDRDLSHWT</sequence>
<name>A0A9X2V7J8_9BACT</name>
<dbReference type="Pfam" id="PF00685">
    <property type="entry name" value="Sulfotransfer_1"/>
    <property type="match status" value="1"/>
</dbReference>
<dbReference type="InterPro" id="IPR000863">
    <property type="entry name" value="Sulfotransferase_dom"/>
</dbReference>
<keyword evidence="2" id="KW-0325">Glycoprotein</keyword>
<evidence type="ECO:0000313" key="5">
    <source>
        <dbReference type="Proteomes" id="UP001155144"/>
    </source>
</evidence>
<dbReference type="InterPro" id="IPR037359">
    <property type="entry name" value="NST/OST"/>
</dbReference>
<accession>A0A9X2V7J8</accession>
<dbReference type="PANTHER" id="PTHR10605">
    <property type="entry name" value="HEPARAN SULFATE SULFOTRANSFERASE"/>
    <property type="match status" value="1"/>
</dbReference>
<evidence type="ECO:0000256" key="2">
    <source>
        <dbReference type="ARBA" id="ARBA00023180"/>
    </source>
</evidence>
<evidence type="ECO:0000256" key="1">
    <source>
        <dbReference type="ARBA" id="ARBA00022679"/>
    </source>
</evidence>
<dbReference type="EMBL" id="JANUBL010000009">
    <property type="protein sequence ID" value="MCS4122714.1"/>
    <property type="molecule type" value="Genomic_DNA"/>
</dbReference>
<dbReference type="Gene3D" id="3.40.50.300">
    <property type="entry name" value="P-loop containing nucleotide triphosphate hydrolases"/>
    <property type="match status" value="1"/>
</dbReference>
<dbReference type="PANTHER" id="PTHR10605:SF56">
    <property type="entry name" value="BIFUNCTIONAL HEPARAN SULFATE N-DEACETYLASE_N-SULFOTRANSFERASE"/>
    <property type="match status" value="1"/>
</dbReference>
<dbReference type="GO" id="GO:0008146">
    <property type="term" value="F:sulfotransferase activity"/>
    <property type="evidence" value="ECO:0007669"/>
    <property type="project" value="InterPro"/>
</dbReference>
<evidence type="ECO:0000259" key="3">
    <source>
        <dbReference type="Pfam" id="PF00685"/>
    </source>
</evidence>
<keyword evidence="1" id="KW-0808">Transferase</keyword>
<dbReference type="AlphaFoldDB" id="A0A9X2V7J8"/>
<comment type="caution">
    <text evidence="4">The sequence shown here is derived from an EMBL/GenBank/DDBJ whole genome shotgun (WGS) entry which is preliminary data.</text>
</comment>
<reference evidence="4" key="1">
    <citation type="submission" date="2022-08" db="EMBL/GenBank/DDBJ databases">
        <title>Genomic Encyclopedia of Type Strains, Phase V (KMG-V): Genome sequencing to study the core and pangenomes of soil and plant-associated prokaryotes.</title>
        <authorList>
            <person name="Whitman W."/>
        </authorList>
    </citation>
    <scope>NUCLEOTIDE SEQUENCE</scope>
    <source>
        <strain evidence="4">SP3026</strain>
    </source>
</reference>
<proteinExistence type="predicted"/>
<dbReference type="Proteomes" id="UP001155144">
    <property type="component" value="Unassembled WGS sequence"/>
</dbReference>
<evidence type="ECO:0000313" key="4">
    <source>
        <dbReference type="EMBL" id="MCS4122714.1"/>
    </source>
</evidence>